<feature type="signal peptide" evidence="1">
    <location>
        <begin position="1"/>
        <end position="20"/>
    </location>
</feature>
<gene>
    <name evidence="2" type="ORF">D0433_11865</name>
</gene>
<accession>A0A395LYR6</accession>
<protein>
    <submittedName>
        <fullName evidence="2">DUF2490 domain-containing protein</fullName>
    </submittedName>
</protein>
<evidence type="ECO:0000313" key="3">
    <source>
        <dbReference type="Proteomes" id="UP000266389"/>
    </source>
</evidence>
<comment type="caution">
    <text evidence="2">The sequence shown here is derived from an EMBL/GenBank/DDBJ whole genome shotgun (WGS) entry which is preliminary data.</text>
</comment>
<sequence length="224" mass="25633">MSPIARRILLLLLWSNTAARSQTFEGNQVTVAHTVSSWSRFAVLISSQQMPISLMTDAQLRIGQQQVLQGRVHLNYHLSPQTSFSIGGIAFTRQGSTTTTIALAQVLHAFAEQGIVPAVRLRFDYRWQTHHELPELSRQNWRLRLQPAISAPITPRLKFILNTELFFEYSTPLLIDENRLQVGVQWQAFDTATLLTAYQNRAFFGRTMKFEHSLFIVLLVRLQV</sequence>
<dbReference type="Pfam" id="PF10677">
    <property type="entry name" value="DUF2490"/>
    <property type="match status" value="1"/>
</dbReference>
<proteinExistence type="predicted"/>
<dbReference type="InterPro" id="IPR019619">
    <property type="entry name" value="DUF2490"/>
</dbReference>
<keyword evidence="1" id="KW-0732">Signal</keyword>
<dbReference type="AlphaFoldDB" id="A0A395LYR6"/>
<evidence type="ECO:0000256" key="1">
    <source>
        <dbReference type="SAM" id="SignalP"/>
    </source>
</evidence>
<feature type="chain" id="PRO_5017286187" evidence="1">
    <location>
        <begin position="21"/>
        <end position="224"/>
    </location>
</feature>
<dbReference type="EMBL" id="PHFL01000068">
    <property type="protein sequence ID" value="RFM23178.1"/>
    <property type="molecule type" value="Genomic_DNA"/>
</dbReference>
<evidence type="ECO:0000313" key="2">
    <source>
        <dbReference type="EMBL" id="RFM23178.1"/>
    </source>
</evidence>
<reference evidence="2 3" key="1">
    <citation type="journal article" date="2011" name="ISME J.">
        <title>Community ecology of hot spring cyanobacterial mats: predominant populations and their functional potential.</title>
        <authorList>
            <person name="Klatt C.G."/>
            <person name="Wood J.M."/>
            <person name="Rusch D.B."/>
            <person name="Bateson M.M."/>
            <person name="Hamamura N."/>
            <person name="Heidelberg J.F."/>
            <person name="Grossman A.R."/>
            <person name="Bhaya D."/>
            <person name="Cohan F.M."/>
            <person name="Kuhl M."/>
            <person name="Bryant D.A."/>
            <person name="Ward D.M."/>
        </authorList>
    </citation>
    <scope>NUCLEOTIDE SEQUENCE [LARGE SCALE GENOMIC DNA]</scope>
    <source>
        <strain evidence="2">OS</strain>
    </source>
</reference>
<name>A0A395LYR6_9BACT</name>
<organism evidence="2 3">
    <name type="scientific">Candidatus Thermochlorobacter aerophilus</name>
    <dbReference type="NCBI Taxonomy" id="1868324"/>
    <lineage>
        <taxon>Bacteria</taxon>
        <taxon>Pseudomonadati</taxon>
        <taxon>Chlorobiota</taxon>
        <taxon>Chlorobiia</taxon>
        <taxon>Chlorobiales</taxon>
        <taxon>Candidatus Thermochlorobacteriaceae</taxon>
        <taxon>Candidatus Thermochlorobacter</taxon>
    </lineage>
</organism>
<dbReference type="Proteomes" id="UP000266389">
    <property type="component" value="Unassembled WGS sequence"/>
</dbReference>